<organism evidence="1">
    <name type="scientific">Rhizophora mucronata</name>
    <name type="common">Asiatic mangrove</name>
    <dbReference type="NCBI Taxonomy" id="61149"/>
    <lineage>
        <taxon>Eukaryota</taxon>
        <taxon>Viridiplantae</taxon>
        <taxon>Streptophyta</taxon>
        <taxon>Embryophyta</taxon>
        <taxon>Tracheophyta</taxon>
        <taxon>Spermatophyta</taxon>
        <taxon>Magnoliopsida</taxon>
        <taxon>eudicotyledons</taxon>
        <taxon>Gunneridae</taxon>
        <taxon>Pentapetalae</taxon>
        <taxon>rosids</taxon>
        <taxon>fabids</taxon>
        <taxon>Malpighiales</taxon>
        <taxon>Rhizophoraceae</taxon>
        <taxon>Rhizophora</taxon>
    </lineage>
</organism>
<sequence>MIMDLVHGTPVILLKRHSGRILCGTSNYVSKV</sequence>
<protein>
    <submittedName>
        <fullName evidence="1">Uncharacterized protein</fullName>
    </submittedName>
</protein>
<evidence type="ECO:0000313" key="1">
    <source>
        <dbReference type="EMBL" id="MBX47121.1"/>
    </source>
</evidence>
<accession>A0A2P2NXK8</accession>
<proteinExistence type="predicted"/>
<name>A0A2P2NXK8_RHIMU</name>
<reference evidence="1" key="1">
    <citation type="submission" date="2018-02" db="EMBL/GenBank/DDBJ databases">
        <title>Rhizophora mucronata_Transcriptome.</title>
        <authorList>
            <person name="Meera S.P."/>
            <person name="Sreeshan A."/>
            <person name="Augustine A."/>
        </authorList>
    </citation>
    <scope>NUCLEOTIDE SEQUENCE</scope>
    <source>
        <tissue evidence="1">Leaf</tissue>
    </source>
</reference>
<dbReference type="AlphaFoldDB" id="A0A2P2NXK8"/>
<dbReference type="EMBL" id="GGEC01066637">
    <property type="protein sequence ID" value="MBX47121.1"/>
    <property type="molecule type" value="Transcribed_RNA"/>
</dbReference>